<feature type="compositionally biased region" description="Basic and acidic residues" evidence="1">
    <location>
        <begin position="258"/>
        <end position="269"/>
    </location>
</feature>
<evidence type="ECO:0000256" key="2">
    <source>
        <dbReference type="SAM" id="SignalP"/>
    </source>
</evidence>
<dbReference type="OrthoDB" id="10636084at2759"/>
<dbReference type="GeneID" id="113218142"/>
<accession>A0A9C6XR14</accession>
<feature type="compositionally biased region" description="Low complexity" evidence="1">
    <location>
        <begin position="216"/>
        <end position="227"/>
    </location>
</feature>
<dbReference type="RefSeq" id="XP_052128022.1">
    <property type="nucleotide sequence ID" value="XM_052272062.1"/>
</dbReference>
<feature type="signal peptide" evidence="2">
    <location>
        <begin position="1"/>
        <end position="25"/>
    </location>
</feature>
<evidence type="ECO:0000313" key="3">
    <source>
        <dbReference type="Proteomes" id="UP000504606"/>
    </source>
</evidence>
<sequence>MDPGRVRTLPLLLGAWSWALMGTLAARTGPVRGVTAWPGLLGGVVANVHVSHPGRSGHHSPTAKQADAAAADLTTAAQTYAQYDHFDARAPHQPVSVYQEFRLQQHHPPSAQYTTPPDTVADTTTFAPTYYSEQTGAAPPAPPQPALHTYAPHAAQEPTPAASSPRPAAKSLGHHESTLHHELQMQLSQQIQVQLEQLQKLHELQHKMLKVPKETAQPAAQPQAVQQSSEHVNRHVPPPNLVQQHHQHQPAAQQGSEHVPRHVPHPEQSHHHHQQQPVTAASPVVYAPIATPSPPPLTEPRYPEESQPLHSFIGETTSAPIGGAISNGFQPILPPAGRQPDAQHPGADVDTEFQPSFQPFTEDATDPALPFYLLPPAEDSDSQFNSLRETAVDAPAAELGDPDINDTSESTASSELDAVQAYRHPVRGRHRLRPPR</sequence>
<dbReference type="KEGG" id="foc:113218142"/>
<feature type="region of interest" description="Disordered" evidence="1">
    <location>
        <begin position="377"/>
        <end position="436"/>
    </location>
</feature>
<protein>
    <submittedName>
        <fullName evidence="4">Uncharacterized protein LOC113218142</fullName>
    </submittedName>
</protein>
<evidence type="ECO:0000256" key="1">
    <source>
        <dbReference type="SAM" id="MobiDB-lite"/>
    </source>
</evidence>
<keyword evidence="2" id="KW-0732">Signal</keyword>
<keyword evidence="3" id="KW-1185">Reference proteome</keyword>
<dbReference type="AlphaFoldDB" id="A0A9C6XR14"/>
<feature type="chain" id="PRO_5039481090" evidence="2">
    <location>
        <begin position="26"/>
        <end position="436"/>
    </location>
</feature>
<organism evidence="3 4">
    <name type="scientific">Frankliniella occidentalis</name>
    <name type="common">Western flower thrips</name>
    <name type="synonym">Euthrips occidentalis</name>
    <dbReference type="NCBI Taxonomy" id="133901"/>
    <lineage>
        <taxon>Eukaryota</taxon>
        <taxon>Metazoa</taxon>
        <taxon>Ecdysozoa</taxon>
        <taxon>Arthropoda</taxon>
        <taxon>Hexapoda</taxon>
        <taxon>Insecta</taxon>
        <taxon>Pterygota</taxon>
        <taxon>Neoptera</taxon>
        <taxon>Paraneoptera</taxon>
        <taxon>Thysanoptera</taxon>
        <taxon>Terebrantia</taxon>
        <taxon>Thripoidea</taxon>
        <taxon>Thripidae</taxon>
        <taxon>Frankliniella</taxon>
    </lineage>
</organism>
<feature type="compositionally biased region" description="Basic residues" evidence="1">
    <location>
        <begin position="424"/>
        <end position="436"/>
    </location>
</feature>
<name>A0A9C6XR14_FRAOC</name>
<proteinExistence type="predicted"/>
<feature type="region of interest" description="Disordered" evidence="1">
    <location>
        <begin position="213"/>
        <end position="279"/>
    </location>
</feature>
<evidence type="ECO:0000313" key="4">
    <source>
        <dbReference type="RefSeq" id="XP_052128022.1"/>
    </source>
</evidence>
<reference evidence="4" key="1">
    <citation type="submission" date="2025-08" db="UniProtKB">
        <authorList>
            <consortium name="RefSeq"/>
        </authorList>
    </citation>
    <scope>IDENTIFICATION</scope>
    <source>
        <tissue evidence="4">Whole organism</tissue>
    </source>
</reference>
<gene>
    <name evidence="4" type="primary">LOC113218142</name>
</gene>
<dbReference type="Proteomes" id="UP000504606">
    <property type="component" value="Unplaced"/>
</dbReference>